<evidence type="ECO:0000256" key="2">
    <source>
        <dbReference type="SAM" id="Phobius"/>
    </source>
</evidence>
<keyword evidence="2" id="KW-1133">Transmembrane helix</keyword>
<feature type="domain" description="EGF-like" evidence="4">
    <location>
        <begin position="376"/>
        <end position="403"/>
    </location>
</feature>
<dbReference type="InterPro" id="IPR042635">
    <property type="entry name" value="MEGF10/SREC1/2-like"/>
</dbReference>
<feature type="domain" description="EGF-like" evidence="4">
    <location>
        <begin position="276"/>
        <end position="312"/>
    </location>
</feature>
<keyword evidence="6" id="KW-1185">Reference proteome</keyword>
<evidence type="ECO:0000259" key="4">
    <source>
        <dbReference type="SMART" id="SM00181"/>
    </source>
</evidence>
<feature type="domain" description="EGF-like" evidence="4">
    <location>
        <begin position="461"/>
        <end position="492"/>
    </location>
</feature>
<dbReference type="SMART" id="SM00181">
    <property type="entry name" value="EGF"/>
    <property type="match status" value="7"/>
</dbReference>
<dbReference type="OrthoDB" id="10252017at2759"/>
<evidence type="ECO:0000256" key="3">
    <source>
        <dbReference type="SAM" id="SignalP"/>
    </source>
</evidence>
<reference evidence="5" key="1">
    <citation type="submission" date="2022-08" db="UniProtKB">
        <authorList>
            <consortium name="EnsemblMetazoa"/>
        </authorList>
    </citation>
    <scope>IDENTIFICATION</scope>
    <source>
        <strain evidence="5">05x7-T-G4-1.051#20</strain>
    </source>
</reference>
<dbReference type="Proteomes" id="UP000005408">
    <property type="component" value="Unassembled WGS sequence"/>
</dbReference>
<dbReference type="PANTHER" id="PTHR24043:SF8">
    <property type="entry name" value="EGF-LIKE DOMAIN-CONTAINING PROTEIN"/>
    <property type="match status" value="1"/>
</dbReference>
<feature type="domain" description="EGF-like" evidence="4">
    <location>
        <begin position="414"/>
        <end position="450"/>
    </location>
</feature>
<dbReference type="CDD" id="cd00055">
    <property type="entry name" value="EGF_Lam"/>
    <property type="match status" value="1"/>
</dbReference>
<dbReference type="GO" id="GO:0005044">
    <property type="term" value="F:scavenger receptor activity"/>
    <property type="evidence" value="ECO:0007669"/>
    <property type="project" value="InterPro"/>
</dbReference>
<feature type="chain" id="PRO_5036498995" description="EGF-like domain-containing protein" evidence="3">
    <location>
        <begin position="19"/>
        <end position="635"/>
    </location>
</feature>
<dbReference type="OMA" id="HCHENTD"/>
<accession>A0A8W8NIG1</accession>
<dbReference type="Gene3D" id="2.60.120.260">
    <property type="entry name" value="Galactose-binding domain-like"/>
    <property type="match status" value="1"/>
</dbReference>
<evidence type="ECO:0000256" key="1">
    <source>
        <dbReference type="ARBA" id="ARBA00022536"/>
    </source>
</evidence>
<evidence type="ECO:0000313" key="5">
    <source>
        <dbReference type="EnsemblMetazoa" id="G7083.1:cds"/>
    </source>
</evidence>
<dbReference type="PANTHER" id="PTHR24043">
    <property type="entry name" value="SCAVENGER RECEPTOR CLASS F"/>
    <property type="match status" value="1"/>
</dbReference>
<name>A0A8W8NIG1_MAGGI</name>
<feature type="transmembrane region" description="Helical" evidence="2">
    <location>
        <begin position="554"/>
        <end position="581"/>
    </location>
</feature>
<dbReference type="Gene3D" id="2.170.300.10">
    <property type="entry name" value="Tie2 ligand-binding domain superfamily"/>
    <property type="match status" value="2"/>
</dbReference>
<feature type="domain" description="EGF-like" evidence="4">
    <location>
        <begin position="331"/>
        <end position="374"/>
    </location>
</feature>
<dbReference type="InterPro" id="IPR000742">
    <property type="entry name" value="EGF"/>
</dbReference>
<feature type="signal peptide" evidence="3">
    <location>
        <begin position="1"/>
        <end position="18"/>
    </location>
</feature>
<dbReference type="InterPro" id="IPR008979">
    <property type="entry name" value="Galactose-bd-like_sf"/>
</dbReference>
<keyword evidence="2" id="KW-0472">Membrane</keyword>
<protein>
    <recommendedName>
        <fullName evidence="4">EGF-like domain-containing protein</fullName>
    </recommendedName>
</protein>
<proteinExistence type="predicted"/>
<dbReference type="InterPro" id="IPR006212">
    <property type="entry name" value="Furin_repeat"/>
</dbReference>
<sequence>MGLTNRITCISMVIIVSAFEDLSYKKNATQSPLYPGTSYDASNAVDRNVGTCMRTEGIGLKSVYHSAWWNVDLGGIYNIYSVNILFKNYEGYETRQRGRFAGFSLYIANTSSIKGSTICYKDEHQLPPLNFTTVCPYFGRYLIFLNERLDETSYPRGYQLQNVFTELCEVIVEGCTKRGVYGSGCDTACPVNCRENDCHIRNGTCFACKPGWKEKTCERKCREGLYGERCSQLCSGNCKDNETCNHVTGQCDKGCTTGWKGAMCDKECVDGTFGYDCNGNCSANCLNELPCNKTTGHCEDGCNPGYTDSDCKTRCPFGHFGSACNESCNINCLRKNDILCDHIGGECLNGCEDGYIGTHCNDSCEEGYYGNKCSFDCSQNCKTCRHTDGFCTCKEGWLGYNCTTGCPPGHYGLDCKDNCSGHCINNEPCDHINGVCPSGCQDGYTGARCTNTCAEGYYGGNCSKVCFLNCRTCRHTDGQCSCVAGWMGSNCSIECDQSYGENCRYACGEHCVNQTCDRFNGSCLLGRTDGQSFQKYSEKIRLLTEELIESSKQMLLWIIGFSVALAVCVLFIIITCTITILRKTACNAKRKTEDKQPCLRSTTTAKHPVTTNIVSNYQELNTEKERNAYESILLQ</sequence>
<feature type="domain" description="EGF-like" evidence="4">
    <location>
        <begin position="229"/>
        <end position="265"/>
    </location>
</feature>
<keyword evidence="2" id="KW-0812">Transmembrane</keyword>
<dbReference type="EnsemblMetazoa" id="G7083.1">
    <property type="protein sequence ID" value="G7083.1:cds"/>
    <property type="gene ID" value="G7083"/>
</dbReference>
<organism evidence="5 6">
    <name type="scientific">Magallana gigas</name>
    <name type="common">Pacific oyster</name>
    <name type="synonym">Crassostrea gigas</name>
    <dbReference type="NCBI Taxonomy" id="29159"/>
    <lineage>
        <taxon>Eukaryota</taxon>
        <taxon>Metazoa</taxon>
        <taxon>Spiralia</taxon>
        <taxon>Lophotrochozoa</taxon>
        <taxon>Mollusca</taxon>
        <taxon>Bivalvia</taxon>
        <taxon>Autobranchia</taxon>
        <taxon>Pteriomorphia</taxon>
        <taxon>Ostreida</taxon>
        <taxon>Ostreoidea</taxon>
        <taxon>Ostreidae</taxon>
        <taxon>Magallana</taxon>
    </lineage>
</organism>
<dbReference type="SMART" id="SM00261">
    <property type="entry name" value="FU"/>
    <property type="match status" value="3"/>
</dbReference>
<keyword evidence="1" id="KW-0245">EGF-like domain</keyword>
<dbReference type="AlphaFoldDB" id="A0A8W8NIG1"/>
<keyword evidence="3" id="KW-0732">Signal</keyword>
<dbReference type="InterPro" id="IPR002049">
    <property type="entry name" value="LE_dom"/>
</dbReference>
<evidence type="ECO:0000313" key="6">
    <source>
        <dbReference type="Proteomes" id="UP000005408"/>
    </source>
</evidence>
<dbReference type="SUPFAM" id="SSF49785">
    <property type="entry name" value="Galactose-binding domain-like"/>
    <property type="match status" value="1"/>
</dbReference>
<feature type="domain" description="EGF-like" evidence="4">
    <location>
        <begin position="188"/>
        <end position="218"/>
    </location>
</feature>